<dbReference type="STRING" id="388408.LAX5112_00333"/>
<dbReference type="Gene3D" id="3.40.190.290">
    <property type="match status" value="1"/>
</dbReference>
<dbReference type="SUPFAM" id="SSF53850">
    <property type="entry name" value="Periplasmic binding protein-like II"/>
    <property type="match status" value="1"/>
</dbReference>
<organism evidence="6 7">
    <name type="scientific">Roseibium alexandrii</name>
    <dbReference type="NCBI Taxonomy" id="388408"/>
    <lineage>
        <taxon>Bacteria</taxon>
        <taxon>Pseudomonadati</taxon>
        <taxon>Pseudomonadota</taxon>
        <taxon>Alphaproteobacteria</taxon>
        <taxon>Hyphomicrobiales</taxon>
        <taxon>Stappiaceae</taxon>
        <taxon>Roseibium</taxon>
    </lineage>
</organism>
<dbReference type="PROSITE" id="PS50931">
    <property type="entry name" value="HTH_LYSR"/>
    <property type="match status" value="1"/>
</dbReference>
<proteinExistence type="inferred from homology"/>
<dbReference type="Pfam" id="PF03466">
    <property type="entry name" value="LysR_substrate"/>
    <property type="match status" value="1"/>
</dbReference>
<evidence type="ECO:0000259" key="5">
    <source>
        <dbReference type="PROSITE" id="PS50931"/>
    </source>
</evidence>
<keyword evidence="3" id="KW-0238">DNA-binding</keyword>
<dbReference type="SUPFAM" id="SSF46785">
    <property type="entry name" value="Winged helix' DNA-binding domain"/>
    <property type="match status" value="1"/>
</dbReference>
<dbReference type="CDD" id="cd08422">
    <property type="entry name" value="PBP2_CrgA_like"/>
    <property type="match status" value="1"/>
</dbReference>
<keyword evidence="2" id="KW-0805">Transcription regulation</keyword>
<dbReference type="Pfam" id="PF00126">
    <property type="entry name" value="HTH_1"/>
    <property type="match status" value="1"/>
</dbReference>
<dbReference type="AlphaFoldDB" id="A0A0M6ZR73"/>
<dbReference type="InterPro" id="IPR000847">
    <property type="entry name" value="LysR_HTH_N"/>
</dbReference>
<dbReference type="InterPro" id="IPR036390">
    <property type="entry name" value="WH_DNA-bd_sf"/>
</dbReference>
<sequence length="314" mass="34457">MSNLTDMEIFARVVSAGSMSAAGREMNLSPAVVSKRIRRLEEKLGSRLLQRTTRQIAMTEAGQGFYERVIAILASVEEAESFVSRGSAKARGHLKVAVPTSFGRLHIAPHVGKFLANNPDLSINLDLSDDFVDIVGEGYDLAIRIAELSDSSLVARRLAPIHRILCASPEYVEKYGTPQSIDDLLANHVTLAAANQDPWRLAGPNGIETVRTQSPVKTNSSEVVRECLLSGVGIALRSTWDIGPELREGKLQILLPEYRASKDVGLYAVYPSRQFLPAKVRVFIDFLAGLYGSSPYWDAGLEDWLHRPRTAKAS</sequence>
<keyword evidence="4" id="KW-0804">Transcription</keyword>
<dbReference type="OrthoDB" id="9813056at2"/>
<feature type="domain" description="HTH lysR-type" evidence="5">
    <location>
        <begin position="1"/>
        <end position="59"/>
    </location>
</feature>
<dbReference type="FunFam" id="1.10.10.10:FF:000001">
    <property type="entry name" value="LysR family transcriptional regulator"/>
    <property type="match status" value="1"/>
</dbReference>
<evidence type="ECO:0000313" key="6">
    <source>
        <dbReference type="EMBL" id="CTQ64600.1"/>
    </source>
</evidence>
<dbReference type="InterPro" id="IPR005119">
    <property type="entry name" value="LysR_subst-bd"/>
</dbReference>
<keyword evidence="7" id="KW-1185">Reference proteome</keyword>
<evidence type="ECO:0000256" key="1">
    <source>
        <dbReference type="ARBA" id="ARBA00009437"/>
    </source>
</evidence>
<dbReference type="EMBL" id="CXWD01000002">
    <property type="protein sequence ID" value="CTQ64600.1"/>
    <property type="molecule type" value="Genomic_DNA"/>
</dbReference>
<dbReference type="InterPro" id="IPR058163">
    <property type="entry name" value="LysR-type_TF_proteobact-type"/>
</dbReference>
<accession>A0A0M6ZR73</accession>
<dbReference type="RefSeq" id="WP_008189699.1">
    <property type="nucleotide sequence ID" value="NZ_CXWD01000002.1"/>
</dbReference>
<dbReference type="Gene3D" id="1.10.10.10">
    <property type="entry name" value="Winged helix-like DNA-binding domain superfamily/Winged helix DNA-binding domain"/>
    <property type="match status" value="1"/>
</dbReference>
<evidence type="ECO:0000256" key="4">
    <source>
        <dbReference type="ARBA" id="ARBA00023163"/>
    </source>
</evidence>
<dbReference type="FunFam" id="3.40.190.290:FF:000001">
    <property type="entry name" value="Transcriptional regulator, LysR family"/>
    <property type="match status" value="1"/>
</dbReference>
<dbReference type="GO" id="GO:0003700">
    <property type="term" value="F:DNA-binding transcription factor activity"/>
    <property type="evidence" value="ECO:0007669"/>
    <property type="project" value="InterPro"/>
</dbReference>
<dbReference type="GO" id="GO:0006351">
    <property type="term" value="P:DNA-templated transcription"/>
    <property type="evidence" value="ECO:0007669"/>
    <property type="project" value="TreeGrafter"/>
</dbReference>
<evidence type="ECO:0000256" key="2">
    <source>
        <dbReference type="ARBA" id="ARBA00023015"/>
    </source>
</evidence>
<evidence type="ECO:0000313" key="7">
    <source>
        <dbReference type="Proteomes" id="UP000053235"/>
    </source>
</evidence>
<gene>
    <name evidence="6" type="primary">dmlR_1</name>
    <name evidence="6" type="ORF">LAX5112_00333</name>
</gene>
<evidence type="ECO:0000256" key="3">
    <source>
        <dbReference type="ARBA" id="ARBA00023125"/>
    </source>
</evidence>
<dbReference type="PANTHER" id="PTHR30537:SF5">
    <property type="entry name" value="HTH-TYPE TRANSCRIPTIONAL ACTIVATOR TTDR-RELATED"/>
    <property type="match status" value="1"/>
</dbReference>
<comment type="similarity">
    <text evidence="1">Belongs to the LysR transcriptional regulatory family.</text>
</comment>
<protein>
    <submittedName>
        <fullName evidence="6">D-malate degradation protein R</fullName>
    </submittedName>
</protein>
<name>A0A0M6ZR73_9HYPH</name>
<reference evidence="7" key="1">
    <citation type="submission" date="2015-07" db="EMBL/GenBank/DDBJ databases">
        <authorList>
            <person name="Rodrigo-Torres Lidia"/>
            <person name="Arahal R.David."/>
        </authorList>
    </citation>
    <scope>NUCLEOTIDE SEQUENCE [LARGE SCALE GENOMIC DNA]</scope>
    <source>
        <strain evidence="7">CECT 5112</strain>
    </source>
</reference>
<dbReference type="GO" id="GO:0043565">
    <property type="term" value="F:sequence-specific DNA binding"/>
    <property type="evidence" value="ECO:0007669"/>
    <property type="project" value="TreeGrafter"/>
</dbReference>
<dbReference type="Proteomes" id="UP000053235">
    <property type="component" value="Unassembled WGS sequence"/>
</dbReference>
<dbReference type="InterPro" id="IPR036388">
    <property type="entry name" value="WH-like_DNA-bd_sf"/>
</dbReference>
<dbReference type="PANTHER" id="PTHR30537">
    <property type="entry name" value="HTH-TYPE TRANSCRIPTIONAL REGULATOR"/>
    <property type="match status" value="1"/>
</dbReference>